<dbReference type="GO" id="GO:0016020">
    <property type="term" value="C:membrane"/>
    <property type="evidence" value="ECO:0007669"/>
    <property type="project" value="InterPro"/>
</dbReference>
<feature type="non-terminal residue" evidence="3">
    <location>
        <position position="1"/>
    </location>
</feature>
<dbReference type="InterPro" id="IPR002126">
    <property type="entry name" value="Cadherin-like_dom"/>
</dbReference>
<dbReference type="SUPFAM" id="SSF49313">
    <property type="entry name" value="Cadherin-like"/>
    <property type="match status" value="1"/>
</dbReference>
<proteinExistence type="predicted"/>
<sequence length="81" mass="9341">TIITDTPAVWFPFEVNVTTGIIKIRHALGYEHETNYRFNVRARDNGPDAINVYTQIQIDILYVNNFKMILSLIESLSLTLK</sequence>
<dbReference type="EMBL" id="CAJNOJ010003771">
    <property type="protein sequence ID" value="CAF1565387.1"/>
    <property type="molecule type" value="Genomic_DNA"/>
</dbReference>
<evidence type="ECO:0000256" key="1">
    <source>
        <dbReference type="PROSITE-ProRule" id="PRU00043"/>
    </source>
</evidence>
<organism evidence="3 4">
    <name type="scientific">Adineta ricciae</name>
    <name type="common">Rotifer</name>
    <dbReference type="NCBI Taxonomy" id="249248"/>
    <lineage>
        <taxon>Eukaryota</taxon>
        <taxon>Metazoa</taxon>
        <taxon>Spiralia</taxon>
        <taxon>Gnathifera</taxon>
        <taxon>Rotifera</taxon>
        <taxon>Eurotatoria</taxon>
        <taxon>Bdelloidea</taxon>
        <taxon>Adinetida</taxon>
        <taxon>Adinetidae</taxon>
        <taxon>Adineta</taxon>
    </lineage>
</organism>
<comment type="caution">
    <text evidence="3">The sequence shown here is derived from an EMBL/GenBank/DDBJ whole genome shotgun (WGS) entry which is preliminary data.</text>
</comment>
<evidence type="ECO:0000259" key="2">
    <source>
        <dbReference type="PROSITE" id="PS50268"/>
    </source>
</evidence>
<dbReference type="Gene3D" id="2.60.40.60">
    <property type="entry name" value="Cadherins"/>
    <property type="match status" value="1"/>
</dbReference>
<evidence type="ECO:0000313" key="3">
    <source>
        <dbReference type="EMBL" id="CAF1565387.1"/>
    </source>
</evidence>
<dbReference type="PROSITE" id="PS50268">
    <property type="entry name" value="CADHERIN_2"/>
    <property type="match status" value="1"/>
</dbReference>
<keyword evidence="1" id="KW-0106">Calcium</keyword>
<evidence type="ECO:0000313" key="4">
    <source>
        <dbReference type="Proteomes" id="UP000663852"/>
    </source>
</evidence>
<dbReference type="InterPro" id="IPR015919">
    <property type="entry name" value="Cadherin-like_sf"/>
</dbReference>
<dbReference type="OrthoDB" id="6252479at2759"/>
<dbReference type="CDD" id="cd11304">
    <property type="entry name" value="Cadherin_repeat"/>
    <property type="match status" value="1"/>
</dbReference>
<dbReference type="Proteomes" id="UP000663852">
    <property type="component" value="Unassembled WGS sequence"/>
</dbReference>
<feature type="domain" description="Cadherin" evidence="2">
    <location>
        <begin position="13"/>
        <end position="70"/>
    </location>
</feature>
<reference evidence="3" key="1">
    <citation type="submission" date="2021-02" db="EMBL/GenBank/DDBJ databases">
        <authorList>
            <person name="Nowell W R."/>
        </authorList>
    </citation>
    <scope>NUCLEOTIDE SEQUENCE</scope>
</reference>
<dbReference type="Pfam" id="PF00028">
    <property type="entry name" value="Cadherin"/>
    <property type="match status" value="1"/>
</dbReference>
<dbReference type="GO" id="GO:0005509">
    <property type="term" value="F:calcium ion binding"/>
    <property type="evidence" value="ECO:0007669"/>
    <property type="project" value="UniProtKB-UniRule"/>
</dbReference>
<accession>A0A815Y1V5</accession>
<dbReference type="AlphaFoldDB" id="A0A815Y1V5"/>
<dbReference type="GO" id="GO:0007156">
    <property type="term" value="P:homophilic cell adhesion via plasma membrane adhesion molecules"/>
    <property type="evidence" value="ECO:0007669"/>
    <property type="project" value="InterPro"/>
</dbReference>
<gene>
    <name evidence="3" type="ORF">EDS130_LOCUS46789</name>
</gene>
<protein>
    <recommendedName>
        <fullName evidence="2">Cadherin domain-containing protein</fullName>
    </recommendedName>
</protein>
<name>A0A815Y1V5_ADIRI</name>